<sequence>MNTMLGFLFTYWIHSTILLSLAWALDRVLDRVLRARPEVRELAWRVALLGGLVTASAQMLASIQPLGGSWDVAGPAPEAAAHAPHAPRTAVAEVSALPPRAPAVTVRVPGARIAIAPRHDATVLSPGGTDLSPVALRGPAAAPIPAAVSAWSWREVALGVWVLGAALLTFGLWRSWRTLSRRLAGRRPVTDPSMLETLLVLAARSPRVHEPELSVTGRVTVPMAFGIRRPEICVPARAISDLSQEAQEGMLAHELGHLVRRDPLWRLVVGLIQRIFFFQPLNGLAARRLADCAELLADDWAARRTSEPLSLAECLTQVARWTTTEDMGLPVATMSAGASGLGQRVQRLVRGDGLATERRHPLWTGSLVGTVLVALALLAPSACGGRAAQGAPPSSPDGRRDAAQDLEDAEEARREAEEARREEEEARREAEREARTWAREVRRETKEAVREAKIRAREARRMAQLHRDDSDSDNDSDNDDDNDRGPRRDRRTHTHRIQVNAPPVDIDIDIDEKEILSALAGVVPPEAMRHLQREIHTSLQADLDDVADDVHEGLERARHEIEKALEEARAAEEEHRRHPDAARAPGMDDASRKALEKALADVARAHETAEKAHQAADEARQKALDAAEKSLEAAEKARDKARDDAAKLRDKAREAAEKQRQKALADAEKTRQKLLGDAAKVREEARRAAEKARQKAREDAAKRP</sequence>
<proteinExistence type="predicted"/>
<feature type="compositionally biased region" description="Basic residues" evidence="1">
    <location>
        <begin position="487"/>
        <end position="496"/>
    </location>
</feature>
<comment type="caution">
    <text evidence="4">The sequence shown here is derived from an EMBL/GenBank/DDBJ whole genome shotgun (WGS) entry which is preliminary data.</text>
</comment>
<dbReference type="AlphaFoldDB" id="A0A017T9M9"/>
<feature type="compositionally biased region" description="Basic and acidic residues" evidence="1">
    <location>
        <begin position="679"/>
        <end position="704"/>
    </location>
</feature>
<dbReference type="Pfam" id="PF05569">
    <property type="entry name" value="Peptidase_M56"/>
    <property type="match status" value="1"/>
</dbReference>
<dbReference type="InterPro" id="IPR052173">
    <property type="entry name" value="Beta-lactam_resp_regulator"/>
</dbReference>
<reference evidence="4 5" key="1">
    <citation type="submission" date="2013-05" db="EMBL/GenBank/DDBJ databases">
        <title>Genome assembly of Chondromyces apiculatus DSM 436.</title>
        <authorList>
            <person name="Sharma G."/>
            <person name="Khatri I."/>
            <person name="Kaur C."/>
            <person name="Mayilraj S."/>
            <person name="Subramanian S."/>
        </authorList>
    </citation>
    <scope>NUCLEOTIDE SEQUENCE [LARGE SCALE GENOMIC DNA]</scope>
    <source>
        <strain evidence="4 5">DSM 436</strain>
    </source>
</reference>
<feature type="region of interest" description="Disordered" evidence="1">
    <location>
        <begin position="384"/>
        <end position="496"/>
    </location>
</feature>
<organism evidence="4 5">
    <name type="scientific">Chondromyces apiculatus DSM 436</name>
    <dbReference type="NCBI Taxonomy" id="1192034"/>
    <lineage>
        <taxon>Bacteria</taxon>
        <taxon>Pseudomonadati</taxon>
        <taxon>Myxococcota</taxon>
        <taxon>Polyangia</taxon>
        <taxon>Polyangiales</taxon>
        <taxon>Polyangiaceae</taxon>
        <taxon>Chondromyces</taxon>
    </lineage>
</organism>
<dbReference type="STRING" id="1192034.CAP_3243"/>
<keyword evidence="5" id="KW-1185">Reference proteome</keyword>
<dbReference type="OrthoDB" id="292566at2"/>
<dbReference type="Gene3D" id="3.30.2010.10">
    <property type="entry name" value="Metalloproteases ('zincins'), catalytic domain"/>
    <property type="match status" value="1"/>
</dbReference>
<feature type="compositionally biased region" description="Basic and acidic residues" evidence="1">
    <location>
        <begin position="411"/>
        <end position="469"/>
    </location>
</feature>
<dbReference type="eggNOG" id="COG4219">
    <property type="taxonomic scope" value="Bacteria"/>
</dbReference>
<dbReference type="PANTHER" id="PTHR34978">
    <property type="entry name" value="POSSIBLE SENSOR-TRANSDUCER PROTEIN BLAR"/>
    <property type="match status" value="1"/>
</dbReference>
<keyword evidence="2" id="KW-0812">Transmembrane</keyword>
<feature type="domain" description="Peptidase M56" evidence="3">
    <location>
        <begin position="147"/>
        <end position="301"/>
    </location>
</feature>
<evidence type="ECO:0000256" key="2">
    <source>
        <dbReference type="SAM" id="Phobius"/>
    </source>
</evidence>
<keyword evidence="2" id="KW-1133">Transmembrane helix</keyword>
<keyword evidence="2" id="KW-0472">Membrane</keyword>
<dbReference type="CDD" id="cd06503">
    <property type="entry name" value="ATP-synt_Fo_b"/>
    <property type="match status" value="1"/>
</dbReference>
<feature type="transmembrane region" description="Helical" evidence="2">
    <location>
        <begin position="6"/>
        <end position="25"/>
    </location>
</feature>
<feature type="compositionally biased region" description="Basic and acidic residues" evidence="1">
    <location>
        <begin position="567"/>
        <end position="581"/>
    </location>
</feature>
<dbReference type="InterPro" id="IPR008756">
    <property type="entry name" value="Peptidase_M56"/>
</dbReference>
<dbReference type="EMBL" id="ASRX01000023">
    <property type="protein sequence ID" value="EYF05515.1"/>
    <property type="molecule type" value="Genomic_DNA"/>
</dbReference>
<evidence type="ECO:0000313" key="4">
    <source>
        <dbReference type="EMBL" id="EYF05515.1"/>
    </source>
</evidence>
<dbReference type="RefSeq" id="WP_044241735.1">
    <property type="nucleotide sequence ID" value="NZ_ASRX01000023.1"/>
</dbReference>
<evidence type="ECO:0000256" key="1">
    <source>
        <dbReference type="SAM" id="MobiDB-lite"/>
    </source>
</evidence>
<dbReference type="PANTHER" id="PTHR34978:SF3">
    <property type="entry name" value="SLR0241 PROTEIN"/>
    <property type="match status" value="1"/>
</dbReference>
<gene>
    <name evidence="4" type="ORF">CAP_3243</name>
</gene>
<accession>A0A017T9M9</accession>
<name>A0A017T9M9_9BACT</name>
<feature type="compositionally biased region" description="Acidic residues" evidence="1">
    <location>
        <begin position="470"/>
        <end position="482"/>
    </location>
</feature>
<dbReference type="Proteomes" id="UP000019678">
    <property type="component" value="Unassembled WGS sequence"/>
</dbReference>
<protein>
    <recommendedName>
        <fullName evidence="3">Peptidase M56 domain-containing protein</fullName>
    </recommendedName>
</protein>
<feature type="compositionally biased region" description="Basic and acidic residues" evidence="1">
    <location>
        <begin position="589"/>
        <end position="671"/>
    </location>
</feature>
<evidence type="ECO:0000313" key="5">
    <source>
        <dbReference type="Proteomes" id="UP000019678"/>
    </source>
</evidence>
<evidence type="ECO:0000259" key="3">
    <source>
        <dbReference type="Pfam" id="PF05569"/>
    </source>
</evidence>
<dbReference type="CDD" id="cd07341">
    <property type="entry name" value="M56_BlaR1_MecR1_like"/>
    <property type="match status" value="1"/>
</dbReference>
<feature type="region of interest" description="Disordered" evidence="1">
    <location>
        <begin position="567"/>
        <end position="704"/>
    </location>
</feature>